<name>W7I669_9PEZI</name>
<proteinExistence type="predicted"/>
<dbReference type="OrthoDB" id="5278907at2759"/>
<dbReference type="Proteomes" id="UP000024837">
    <property type="component" value="Unassembled WGS sequence"/>
</dbReference>
<accession>W7I669</accession>
<sequence>MAESRPPPEAETMASQPSRMFRGIEAKRPWPPDFSKMSDSDKYRLERKYKRRLRRGYPAGWMKFTGVLQILTVTALPAYMILFMDWKEVQHPFGPLRAWMWEKIDAFKASQNFTRESAIVRKPTSPPENTNSR</sequence>
<keyword evidence="1" id="KW-0812">Transmembrane</keyword>
<dbReference type="EMBL" id="KI966409">
    <property type="protein sequence ID" value="EWC47653.1"/>
    <property type="molecule type" value="Genomic_DNA"/>
</dbReference>
<evidence type="ECO:0000313" key="3">
    <source>
        <dbReference type="Proteomes" id="UP000024837"/>
    </source>
</evidence>
<dbReference type="AlphaFoldDB" id="W7I669"/>
<gene>
    <name evidence="2" type="ORF">DRE_03273</name>
</gene>
<feature type="transmembrane region" description="Helical" evidence="1">
    <location>
        <begin position="60"/>
        <end position="82"/>
    </location>
</feature>
<evidence type="ECO:0000256" key="1">
    <source>
        <dbReference type="SAM" id="Phobius"/>
    </source>
</evidence>
<organism evidence="2 3">
    <name type="scientific">Drechslerella stenobrocha 248</name>
    <dbReference type="NCBI Taxonomy" id="1043628"/>
    <lineage>
        <taxon>Eukaryota</taxon>
        <taxon>Fungi</taxon>
        <taxon>Dikarya</taxon>
        <taxon>Ascomycota</taxon>
        <taxon>Pezizomycotina</taxon>
        <taxon>Orbiliomycetes</taxon>
        <taxon>Orbiliales</taxon>
        <taxon>Orbiliaceae</taxon>
        <taxon>Drechslerella</taxon>
    </lineage>
</organism>
<reference evidence="2 3" key="1">
    <citation type="submission" date="2013-05" db="EMBL/GenBank/DDBJ databases">
        <title>Drechslerella stenobrocha genome reveals carnivorous origination and mechanical trapping mechanism of predatory fungi.</title>
        <authorList>
            <person name="Liu X."/>
            <person name="Zhang W."/>
            <person name="Liu K."/>
        </authorList>
    </citation>
    <scope>NUCLEOTIDE SEQUENCE [LARGE SCALE GENOMIC DNA]</scope>
    <source>
        <strain evidence="2 3">248</strain>
    </source>
</reference>
<protein>
    <submittedName>
        <fullName evidence="2">Uncharacterized protein</fullName>
    </submittedName>
</protein>
<keyword evidence="3" id="KW-1185">Reference proteome</keyword>
<evidence type="ECO:0000313" key="2">
    <source>
        <dbReference type="EMBL" id="EWC47653.1"/>
    </source>
</evidence>
<keyword evidence="1" id="KW-0472">Membrane</keyword>
<keyword evidence="1" id="KW-1133">Transmembrane helix</keyword>
<dbReference type="HOGENOM" id="CLU_156002_0_0_1"/>